<dbReference type="Pfam" id="PF00072">
    <property type="entry name" value="Response_reg"/>
    <property type="match status" value="1"/>
</dbReference>
<dbReference type="SMART" id="SM00421">
    <property type="entry name" value="HTH_LUXR"/>
    <property type="match status" value="1"/>
</dbReference>
<gene>
    <name evidence="8" type="ORF">BHU72_07170</name>
</gene>
<feature type="domain" description="Response regulatory" evidence="7">
    <location>
        <begin position="1"/>
        <end position="108"/>
    </location>
</feature>
<dbReference type="GO" id="GO:0006355">
    <property type="term" value="P:regulation of DNA-templated transcription"/>
    <property type="evidence" value="ECO:0007669"/>
    <property type="project" value="InterPro"/>
</dbReference>
<dbReference type="GO" id="GO:0003677">
    <property type="term" value="F:DNA binding"/>
    <property type="evidence" value="ECO:0007669"/>
    <property type="project" value="UniProtKB-KW"/>
</dbReference>
<dbReference type="PROSITE" id="PS00622">
    <property type="entry name" value="HTH_LUXR_1"/>
    <property type="match status" value="1"/>
</dbReference>
<dbReference type="Pfam" id="PF00196">
    <property type="entry name" value="GerE"/>
    <property type="match status" value="1"/>
</dbReference>
<evidence type="ECO:0000313" key="9">
    <source>
        <dbReference type="Proteomes" id="UP000095255"/>
    </source>
</evidence>
<name>A0A1E5L4P6_9FIRM</name>
<dbReference type="SMART" id="SM00448">
    <property type="entry name" value="REC"/>
    <property type="match status" value="1"/>
</dbReference>
<organism evidence="8 9">
    <name type="scientific">Desulfuribacillus stibiiarsenatis</name>
    <dbReference type="NCBI Taxonomy" id="1390249"/>
    <lineage>
        <taxon>Bacteria</taxon>
        <taxon>Bacillati</taxon>
        <taxon>Bacillota</taxon>
        <taxon>Desulfuribacillia</taxon>
        <taxon>Desulfuribacillales</taxon>
        <taxon>Desulfuribacillaceae</taxon>
        <taxon>Desulfuribacillus</taxon>
    </lineage>
</organism>
<dbReference type="PANTHER" id="PTHR43214:SF41">
    <property type="entry name" value="NITRATE_NITRITE RESPONSE REGULATOR PROTEIN NARP"/>
    <property type="match status" value="1"/>
</dbReference>
<dbReference type="InterPro" id="IPR001789">
    <property type="entry name" value="Sig_transdc_resp-reg_receiver"/>
</dbReference>
<dbReference type="PANTHER" id="PTHR43214">
    <property type="entry name" value="TWO-COMPONENT RESPONSE REGULATOR"/>
    <property type="match status" value="1"/>
</dbReference>
<accession>A0A1E5L4P6</accession>
<dbReference type="EMBL" id="MJAT01000035">
    <property type="protein sequence ID" value="OEH85034.1"/>
    <property type="molecule type" value="Genomic_DNA"/>
</dbReference>
<dbReference type="CDD" id="cd17535">
    <property type="entry name" value="REC_NarL-like"/>
    <property type="match status" value="1"/>
</dbReference>
<proteinExistence type="predicted"/>
<keyword evidence="3 8" id="KW-0238">DNA-binding</keyword>
<dbReference type="GO" id="GO:0000160">
    <property type="term" value="P:phosphorelay signal transduction system"/>
    <property type="evidence" value="ECO:0007669"/>
    <property type="project" value="InterPro"/>
</dbReference>
<dbReference type="STRING" id="1390249.BHU72_07170"/>
<sequence>MFRAGVRALLESYPDIQIIGEACDGNESIEMILKANPDVAIMDISMPKMDGLTATRLLKEANPNLKLLFLTQHENKEYIVPALKLGAEGYILKRAASDELVHAIRKIAQGNKYLDAAVTSAVLDAMSNPFDNSKDAYEDLTGKEKEVLLNIAKGKTNKEIGESMHISIKTVEHHRANMMRKLGLKNLVELTRYAIKKGIIE</sequence>
<evidence type="ECO:0000313" key="8">
    <source>
        <dbReference type="EMBL" id="OEH85034.1"/>
    </source>
</evidence>
<dbReference type="PRINTS" id="PR00038">
    <property type="entry name" value="HTHLUXR"/>
</dbReference>
<comment type="caution">
    <text evidence="8">The sequence shown here is derived from an EMBL/GenBank/DDBJ whole genome shotgun (WGS) entry which is preliminary data.</text>
</comment>
<dbReference type="CDD" id="cd06170">
    <property type="entry name" value="LuxR_C_like"/>
    <property type="match status" value="1"/>
</dbReference>
<evidence type="ECO:0000259" key="7">
    <source>
        <dbReference type="PROSITE" id="PS50110"/>
    </source>
</evidence>
<dbReference type="InterPro" id="IPR058245">
    <property type="entry name" value="NreC/VraR/RcsB-like_REC"/>
</dbReference>
<feature type="domain" description="HTH luxR-type" evidence="6">
    <location>
        <begin position="133"/>
        <end position="198"/>
    </location>
</feature>
<evidence type="ECO:0000256" key="2">
    <source>
        <dbReference type="ARBA" id="ARBA00023015"/>
    </source>
</evidence>
<reference evidence="8 9" key="1">
    <citation type="submission" date="2016-09" db="EMBL/GenBank/DDBJ databases">
        <title>Desulfuribacillus arsenicus sp. nov., an obligately anaerobic, dissimilatory arsenic- and antimonate-reducing bacterium isolated from anoxic sediments.</title>
        <authorList>
            <person name="Abin C.A."/>
            <person name="Hollibaugh J.T."/>
        </authorList>
    </citation>
    <scope>NUCLEOTIDE SEQUENCE [LARGE SCALE GENOMIC DNA]</scope>
    <source>
        <strain evidence="8 9">MLFW-2</strain>
    </source>
</reference>
<dbReference type="PROSITE" id="PS50043">
    <property type="entry name" value="HTH_LUXR_2"/>
    <property type="match status" value="1"/>
</dbReference>
<dbReference type="PROSITE" id="PS50110">
    <property type="entry name" value="RESPONSE_REGULATORY"/>
    <property type="match status" value="1"/>
</dbReference>
<keyword evidence="1 5" id="KW-0597">Phosphoprotein</keyword>
<feature type="modified residue" description="4-aspartylphosphate" evidence="5">
    <location>
        <position position="43"/>
    </location>
</feature>
<evidence type="ECO:0000259" key="6">
    <source>
        <dbReference type="PROSITE" id="PS50043"/>
    </source>
</evidence>
<evidence type="ECO:0000256" key="3">
    <source>
        <dbReference type="ARBA" id="ARBA00023125"/>
    </source>
</evidence>
<evidence type="ECO:0000256" key="1">
    <source>
        <dbReference type="ARBA" id="ARBA00022553"/>
    </source>
</evidence>
<dbReference type="SUPFAM" id="SSF46894">
    <property type="entry name" value="C-terminal effector domain of the bipartite response regulators"/>
    <property type="match status" value="1"/>
</dbReference>
<dbReference type="AlphaFoldDB" id="A0A1E5L4P6"/>
<dbReference type="SUPFAM" id="SSF52172">
    <property type="entry name" value="CheY-like"/>
    <property type="match status" value="1"/>
</dbReference>
<keyword evidence="4" id="KW-0804">Transcription</keyword>
<keyword evidence="9" id="KW-1185">Reference proteome</keyword>
<evidence type="ECO:0000256" key="5">
    <source>
        <dbReference type="PROSITE-ProRule" id="PRU00169"/>
    </source>
</evidence>
<dbReference type="InterPro" id="IPR000792">
    <property type="entry name" value="Tscrpt_reg_LuxR_C"/>
</dbReference>
<dbReference type="InterPro" id="IPR011006">
    <property type="entry name" value="CheY-like_superfamily"/>
</dbReference>
<dbReference type="InterPro" id="IPR016032">
    <property type="entry name" value="Sig_transdc_resp-reg_C-effctor"/>
</dbReference>
<dbReference type="Proteomes" id="UP000095255">
    <property type="component" value="Unassembled WGS sequence"/>
</dbReference>
<dbReference type="Gene3D" id="3.40.50.2300">
    <property type="match status" value="1"/>
</dbReference>
<evidence type="ECO:0000256" key="4">
    <source>
        <dbReference type="ARBA" id="ARBA00023163"/>
    </source>
</evidence>
<protein>
    <submittedName>
        <fullName evidence="8">DNA-binding response regulator</fullName>
    </submittedName>
</protein>
<dbReference type="InterPro" id="IPR039420">
    <property type="entry name" value="WalR-like"/>
</dbReference>
<keyword evidence="2" id="KW-0805">Transcription regulation</keyword>